<dbReference type="Proteomes" id="UP001180087">
    <property type="component" value="Chromosome"/>
</dbReference>
<evidence type="ECO:0008006" key="3">
    <source>
        <dbReference type="Google" id="ProtNLM"/>
    </source>
</evidence>
<evidence type="ECO:0000313" key="2">
    <source>
        <dbReference type="Proteomes" id="UP001180087"/>
    </source>
</evidence>
<dbReference type="RefSeq" id="WP_348028473.1">
    <property type="nucleotide sequence ID" value="NZ_CP129113.1"/>
</dbReference>
<dbReference type="EMBL" id="CP129113">
    <property type="protein sequence ID" value="WLV24938.1"/>
    <property type="molecule type" value="Genomic_DNA"/>
</dbReference>
<keyword evidence="2" id="KW-1185">Reference proteome</keyword>
<organism evidence="1 2">
    <name type="scientific">Aciduricibacillus chroicocephali</name>
    <dbReference type="NCBI Taxonomy" id="3054939"/>
    <lineage>
        <taxon>Bacteria</taxon>
        <taxon>Bacillati</taxon>
        <taxon>Bacillota</taxon>
        <taxon>Bacilli</taxon>
        <taxon>Bacillales</taxon>
        <taxon>Bacillaceae</taxon>
        <taxon>Aciduricibacillus</taxon>
    </lineage>
</organism>
<evidence type="ECO:0000313" key="1">
    <source>
        <dbReference type="EMBL" id="WLV24938.1"/>
    </source>
</evidence>
<sequence>MISPQIEEVDSYLQAISGMPANFPLKKADLLSISSRFLMQEEGPLTMYYAPHNEVINTAARVVIVGITPGWSQMKTALEAAKRAEIEGASTEVMLKRAKQSAGFAGSMRTHLIQMLDGIGISSLFNLSSSAELFEERTDLLHTTSIIKYPIFKNGKNYTGHAPKMDRVEMLKPYIEKVFPEELSLIEGEYLLIPLGKAVGEILGQLAEVKKIRAERCLFGFPHPSGANGHRVSQFASEQERLRSIVQAWKK</sequence>
<name>A0ABY9KVW9_9BACI</name>
<protein>
    <recommendedName>
        <fullName evidence="3">Uracil-DNA glycosylase-like domain-containing protein</fullName>
    </recommendedName>
</protein>
<reference evidence="1" key="1">
    <citation type="submission" date="2023-06" db="EMBL/GenBank/DDBJ databases">
        <title>A Treasure from Seagulls: Isolation and Description of Aciduricobacillus qingdaonensis gen. nov., sp. nov., a Rare Obligately Uric Acid-utilizing Member in the Family Bacillaceae.</title>
        <authorList>
            <person name="Liu W."/>
            <person name="Wang B."/>
        </authorList>
    </citation>
    <scope>NUCLEOTIDE SEQUENCE</scope>
    <source>
        <strain evidence="1">44XB</strain>
    </source>
</reference>
<accession>A0ABY9KVW9</accession>
<proteinExistence type="predicted"/>
<gene>
    <name evidence="1" type="ORF">QR721_01485</name>
</gene>